<organism evidence="1">
    <name type="scientific">uncultured Caudovirales phage</name>
    <dbReference type="NCBI Taxonomy" id="2100421"/>
    <lineage>
        <taxon>Viruses</taxon>
        <taxon>Duplodnaviria</taxon>
        <taxon>Heunggongvirae</taxon>
        <taxon>Uroviricota</taxon>
        <taxon>Caudoviricetes</taxon>
        <taxon>Peduoviridae</taxon>
        <taxon>Maltschvirus</taxon>
        <taxon>Maltschvirus maltsch</taxon>
    </lineage>
</organism>
<dbReference type="EMBL" id="LR796304">
    <property type="protein sequence ID" value="CAB4135707.1"/>
    <property type="molecule type" value="Genomic_DNA"/>
</dbReference>
<proteinExistence type="predicted"/>
<evidence type="ECO:0000313" key="1">
    <source>
        <dbReference type="EMBL" id="CAB4135707.1"/>
    </source>
</evidence>
<gene>
    <name evidence="1" type="ORF">UFOVP286_16</name>
</gene>
<accession>A0A6J5LRN1</accession>
<name>A0A6J5LRN1_9CAUD</name>
<reference evidence="1" key="1">
    <citation type="submission" date="2020-04" db="EMBL/GenBank/DDBJ databases">
        <authorList>
            <person name="Chiriac C."/>
            <person name="Salcher M."/>
            <person name="Ghai R."/>
            <person name="Kavagutti S V."/>
        </authorList>
    </citation>
    <scope>NUCLEOTIDE SEQUENCE</scope>
</reference>
<protein>
    <submittedName>
        <fullName evidence="1">Uncharacterized protein</fullName>
    </submittedName>
</protein>
<sequence>MKLTTKLEKLKSSNKLKNYVIKYILDDHKTDDEIKVNLKGFRQIMARQ</sequence>